<reference evidence="2" key="1">
    <citation type="submission" date="2020-11" db="EMBL/GenBank/DDBJ databases">
        <authorList>
            <consortium name="DOE Joint Genome Institute"/>
            <person name="Ahrendt S."/>
            <person name="Riley R."/>
            <person name="Andreopoulos W."/>
            <person name="LaButti K."/>
            <person name="Pangilinan J."/>
            <person name="Ruiz-duenas F.J."/>
            <person name="Barrasa J.M."/>
            <person name="Sanchez-Garcia M."/>
            <person name="Camarero S."/>
            <person name="Miyauchi S."/>
            <person name="Serrano A."/>
            <person name="Linde D."/>
            <person name="Babiker R."/>
            <person name="Drula E."/>
            <person name="Ayuso-Fernandez I."/>
            <person name="Pacheco R."/>
            <person name="Padilla G."/>
            <person name="Ferreira P."/>
            <person name="Barriuso J."/>
            <person name="Kellner H."/>
            <person name="Castanera R."/>
            <person name="Alfaro M."/>
            <person name="Ramirez L."/>
            <person name="Pisabarro A.G."/>
            <person name="Kuo A."/>
            <person name="Tritt A."/>
            <person name="Lipzen A."/>
            <person name="He G."/>
            <person name="Yan M."/>
            <person name="Ng V."/>
            <person name="Cullen D."/>
            <person name="Martin F."/>
            <person name="Rosso M.-N."/>
            <person name="Henrissat B."/>
            <person name="Hibbett D."/>
            <person name="Martinez A.T."/>
            <person name="Grigoriev I.V."/>
        </authorList>
    </citation>
    <scope>NUCLEOTIDE SEQUENCE</scope>
    <source>
        <strain evidence="2">AH 44721</strain>
    </source>
</reference>
<proteinExistence type="predicted"/>
<dbReference type="Proteomes" id="UP000724874">
    <property type="component" value="Unassembled WGS sequence"/>
</dbReference>
<organism evidence="2 3">
    <name type="scientific">Gymnopilus junonius</name>
    <name type="common">Spectacular rustgill mushroom</name>
    <name type="synonym">Gymnopilus spectabilis subsp. junonius</name>
    <dbReference type="NCBI Taxonomy" id="109634"/>
    <lineage>
        <taxon>Eukaryota</taxon>
        <taxon>Fungi</taxon>
        <taxon>Dikarya</taxon>
        <taxon>Basidiomycota</taxon>
        <taxon>Agaricomycotina</taxon>
        <taxon>Agaricomycetes</taxon>
        <taxon>Agaricomycetidae</taxon>
        <taxon>Agaricales</taxon>
        <taxon>Agaricineae</taxon>
        <taxon>Hymenogastraceae</taxon>
        <taxon>Gymnopilus</taxon>
    </lineage>
</organism>
<name>A0A9P5NCM6_GYMJU</name>
<sequence length="58" mass="6267">MRIQLQTLIFSITFLAKTSATPTPHLNDANLICGLGLFCCQSLSPGIQCQKCCVVPNN</sequence>
<keyword evidence="3" id="KW-1185">Reference proteome</keyword>
<protein>
    <submittedName>
        <fullName evidence="2">Uncharacterized protein</fullName>
    </submittedName>
</protein>
<evidence type="ECO:0000256" key="1">
    <source>
        <dbReference type="SAM" id="SignalP"/>
    </source>
</evidence>
<accession>A0A9P5NCM6</accession>
<evidence type="ECO:0000313" key="2">
    <source>
        <dbReference type="EMBL" id="KAF8875955.1"/>
    </source>
</evidence>
<comment type="caution">
    <text evidence="2">The sequence shown here is derived from an EMBL/GenBank/DDBJ whole genome shotgun (WGS) entry which is preliminary data.</text>
</comment>
<gene>
    <name evidence="2" type="ORF">CPB84DRAFT_1796216</name>
</gene>
<feature type="chain" id="PRO_5040191849" evidence="1">
    <location>
        <begin position="21"/>
        <end position="58"/>
    </location>
</feature>
<dbReference type="AlphaFoldDB" id="A0A9P5NCM6"/>
<feature type="signal peptide" evidence="1">
    <location>
        <begin position="1"/>
        <end position="20"/>
    </location>
</feature>
<evidence type="ECO:0000313" key="3">
    <source>
        <dbReference type="Proteomes" id="UP000724874"/>
    </source>
</evidence>
<dbReference type="EMBL" id="JADNYJ010000189">
    <property type="protein sequence ID" value="KAF8875955.1"/>
    <property type="molecule type" value="Genomic_DNA"/>
</dbReference>
<keyword evidence="1" id="KW-0732">Signal</keyword>